<dbReference type="PANTHER" id="PTHR33376">
    <property type="match status" value="1"/>
</dbReference>
<gene>
    <name evidence="5" type="ORF">C6571_19140</name>
</gene>
<dbReference type="NCBIfam" id="NF037995">
    <property type="entry name" value="TRAP_S1"/>
    <property type="match status" value="1"/>
</dbReference>
<feature type="binding site" evidence="3">
    <location>
        <position position="238"/>
    </location>
    <ligand>
        <name>substrate</name>
    </ligand>
</feature>
<proteinExistence type="predicted"/>
<evidence type="ECO:0000256" key="2">
    <source>
        <dbReference type="PIRSR" id="PIRSR039026-1"/>
    </source>
</evidence>
<feature type="binding site" evidence="3">
    <location>
        <position position="213"/>
    </location>
    <ligand>
        <name>Na(+)</name>
        <dbReference type="ChEBI" id="CHEBI:29101"/>
    </ligand>
</feature>
<evidence type="ECO:0000256" key="1">
    <source>
        <dbReference type="ARBA" id="ARBA00022729"/>
    </source>
</evidence>
<dbReference type="AlphaFoldDB" id="A0A2S0N5Y2"/>
<feature type="binding site" evidence="3">
    <location>
        <position position="212"/>
    </location>
    <ligand>
        <name>substrate</name>
    </ligand>
</feature>
<dbReference type="CDD" id="cd13682">
    <property type="entry name" value="PBP2_TRAP_alpha-ketoacid"/>
    <property type="match status" value="1"/>
</dbReference>
<dbReference type="PIRSF" id="PIRSF039026">
    <property type="entry name" value="SiaP"/>
    <property type="match status" value="1"/>
</dbReference>
<dbReference type="EMBL" id="CP027671">
    <property type="protein sequence ID" value="AVO43548.1"/>
    <property type="molecule type" value="Genomic_DNA"/>
</dbReference>
<evidence type="ECO:0000313" key="5">
    <source>
        <dbReference type="EMBL" id="AVO43548.1"/>
    </source>
</evidence>
<accession>A0A2S0N5Y2</accession>
<evidence type="ECO:0000256" key="4">
    <source>
        <dbReference type="SAM" id="SignalP"/>
    </source>
</evidence>
<dbReference type="Gene3D" id="3.40.190.10">
    <property type="entry name" value="Periplasmic binding protein-like II"/>
    <property type="match status" value="1"/>
</dbReference>
<feature type="binding site" evidence="2">
    <location>
        <position position="154"/>
    </location>
    <ligand>
        <name>substrate</name>
    </ligand>
</feature>
<keyword evidence="6" id="KW-1185">Reference proteome</keyword>
<dbReference type="SUPFAM" id="SSF53850">
    <property type="entry name" value="Periplasmic binding protein-like II"/>
    <property type="match status" value="1"/>
</dbReference>
<sequence length="359" mass="40100">MQRRSILLSSGVAAATLMAAHTSAQAQPAIRWRMTSSFPKTLDTLFGTSEFVCRRVSEMTDEKFQIQLFAPGELVAGNAVLDAVGKGVVDAGHTASNYYTGKDPSFAFDSVVPFGMNSRQQSAWMIMGDGKKLMRNLFKEQNIYNVPCGNIGTQMGGWFRKEIKTVADLKGLKIRLPGLGGDVMAKLGALPQQIPGSDIYPALERGTIDAVEWIGPYDDEKLGFNQVAKYYYTPSWWEGGGQCSMYVNLDKWNELPKEYRAVFEAACAEGQAYMQAMYDTLNPPALRRLIAKGTQVRPFSNEIMTSAYAAAESIYEEISAKNPRFKEIYDNWKAFRNSQIQWLGVAERRFDNMMATVIR</sequence>
<name>A0A2S0N5Y2_9BURK</name>
<dbReference type="KEGG" id="simp:C6571_19140"/>
<dbReference type="OrthoDB" id="9769667at2"/>
<dbReference type="InterPro" id="IPR041722">
    <property type="entry name" value="TakP/all3028"/>
</dbReference>
<organism evidence="5 6">
    <name type="scientific">Simplicispira suum</name>
    <dbReference type="NCBI Taxonomy" id="2109915"/>
    <lineage>
        <taxon>Bacteria</taxon>
        <taxon>Pseudomonadati</taxon>
        <taxon>Pseudomonadota</taxon>
        <taxon>Betaproteobacteria</taxon>
        <taxon>Burkholderiales</taxon>
        <taxon>Comamonadaceae</taxon>
        <taxon>Simplicispira</taxon>
    </lineage>
</organism>
<dbReference type="RefSeq" id="WP_106448490.1">
    <property type="nucleotide sequence ID" value="NZ_CP027671.1"/>
</dbReference>
<dbReference type="InterPro" id="IPR018389">
    <property type="entry name" value="DctP_fam"/>
</dbReference>
<reference evidence="5 6" key="1">
    <citation type="submission" date="2018-03" db="EMBL/GenBank/DDBJ databases">
        <title>Genome sequencing of Simplicispira sp.</title>
        <authorList>
            <person name="Kim S.-J."/>
            <person name="Heo J."/>
            <person name="Kwon S.-W."/>
        </authorList>
    </citation>
    <scope>NUCLEOTIDE SEQUENCE [LARGE SCALE GENOMIC DNA]</scope>
    <source>
        <strain evidence="5 6">SC1-8</strain>
        <plasmid evidence="5 6">unnamed2</plasmid>
    </source>
</reference>
<dbReference type="GO" id="GO:0055085">
    <property type="term" value="P:transmembrane transport"/>
    <property type="evidence" value="ECO:0007669"/>
    <property type="project" value="InterPro"/>
</dbReference>
<dbReference type="GO" id="GO:0015849">
    <property type="term" value="P:organic acid transport"/>
    <property type="evidence" value="ECO:0007669"/>
    <property type="project" value="InterPro"/>
</dbReference>
<dbReference type="Gene3D" id="3.40.190.170">
    <property type="entry name" value="Bacterial extracellular solute-binding protein, family 7"/>
    <property type="match status" value="1"/>
</dbReference>
<dbReference type="Pfam" id="PF03480">
    <property type="entry name" value="DctP"/>
    <property type="match status" value="1"/>
</dbReference>
<feature type="chain" id="PRO_5015397604" evidence="4">
    <location>
        <begin position="27"/>
        <end position="359"/>
    </location>
</feature>
<keyword evidence="1 4" id="KW-0732">Signal</keyword>
<feature type="signal peptide" evidence="4">
    <location>
        <begin position="1"/>
        <end position="26"/>
    </location>
</feature>
<evidence type="ECO:0000256" key="3">
    <source>
        <dbReference type="PIRSR" id="PIRSR039026-2"/>
    </source>
</evidence>
<dbReference type="InterPro" id="IPR026289">
    <property type="entry name" value="SBP_TakP-like"/>
</dbReference>
<dbReference type="PANTHER" id="PTHR33376:SF5">
    <property type="entry name" value="EXTRACYTOPLASMIC SOLUTE RECEPTOR PROTEIN"/>
    <property type="match status" value="1"/>
</dbReference>
<protein>
    <submittedName>
        <fullName evidence="5">ABC transporter substrate-binding protein</fullName>
    </submittedName>
</protein>
<keyword evidence="5" id="KW-0614">Plasmid</keyword>
<dbReference type="Proteomes" id="UP000239326">
    <property type="component" value="Plasmid unnamed2"/>
</dbReference>
<keyword evidence="3" id="KW-0479">Metal-binding</keyword>
<dbReference type="InterPro" id="IPR038404">
    <property type="entry name" value="TRAP_DctP_sf"/>
</dbReference>
<geneLocation type="plasmid" evidence="5 6">
    <name>unnamed2</name>
</geneLocation>
<dbReference type="GO" id="GO:0043177">
    <property type="term" value="F:organic acid binding"/>
    <property type="evidence" value="ECO:0007669"/>
    <property type="project" value="InterPro"/>
</dbReference>
<dbReference type="GO" id="GO:0046872">
    <property type="term" value="F:metal ion binding"/>
    <property type="evidence" value="ECO:0007669"/>
    <property type="project" value="UniProtKB-KW"/>
</dbReference>
<feature type="binding site" evidence="2">
    <location>
        <position position="175"/>
    </location>
    <ligand>
        <name>substrate</name>
    </ligand>
</feature>
<evidence type="ECO:0000313" key="6">
    <source>
        <dbReference type="Proteomes" id="UP000239326"/>
    </source>
</evidence>
<dbReference type="GO" id="GO:0031317">
    <property type="term" value="C:tripartite ATP-independent periplasmic transporter complex"/>
    <property type="evidence" value="ECO:0007669"/>
    <property type="project" value="InterPro"/>
</dbReference>